<dbReference type="Gene3D" id="1.10.357.60">
    <property type="match status" value="1"/>
</dbReference>
<keyword evidence="2" id="KW-0813">Transport</keyword>
<proteinExistence type="inferred from homology"/>
<dbReference type="InterPro" id="IPR016159">
    <property type="entry name" value="Cullin_repeat-like_dom_sf"/>
</dbReference>
<evidence type="ECO:0000313" key="5">
    <source>
        <dbReference type="Proteomes" id="UP000307173"/>
    </source>
</evidence>
<dbReference type="SUPFAM" id="SSF74788">
    <property type="entry name" value="Cullin repeat-like"/>
    <property type="match status" value="1"/>
</dbReference>
<evidence type="ECO:0000259" key="3">
    <source>
        <dbReference type="Pfam" id="PF03081"/>
    </source>
</evidence>
<name>A0A4T0WUL9_9ASCO</name>
<reference evidence="4 5" key="1">
    <citation type="journal article" date="2019" name="Front. Genet.">
        <title>Whole-Genome Sequencing of the Opportunistic Yeast Pathogen Candida inconspicua Uncovers Its Hybrid Origin.</title>
        <authorList>
            <person name="Mixao V."/>
            <person name="Hansen A.P."/>
            <person name="Saus E."/>
            <person name="Boekhout T."/>
            <person name="Lass-Florl C."/>
            <person name="Gabaldon T."/>
        </authorList>
    </citation>
    <scope>NUCLEOTIDE SEQUENCE [LARGE SCALE GENOMIC DNA]</scope>
    <source>
        <strain evidence="4 5">CBS 180</strain>
    </source>
</reference>
<comment type="similarity">
    <text evidence="1">Belongs to the EXO70 family.</text>
</comment>
<dbReference type="Proteomes" id="UP000307173">
    <property type="component" value="Unassembled WGS sequence"/>
</dbReference>
<dbReference type="GO" id="GO:0000145">
    <property type="term" value="C:exocyst"/>
    <property type="evidence" value="ECO:0007669"/>
    <property type="project" value="InterPro"/>
</dbReference>
<organism evidence="4 5">
    <name type="scientific">Pichia inconspicua</name>
    <dbReference type="NCBI Taxonomy" id="52247"/>
    <lineage>
        <taxon>Eukaryota</taxon>
        <taxon>Fungi</taxon>
        <taxon>Dikarya</taxon>
        <taxon>Ascomycota</taxon>
        <taxon>Saccharomycotina</taxon>
        <taxon>Pichiomycetes</taxon>
        <taxon>Pichiales</taxon>
        <taxon>Pichiaceae</taxon>
        <taxon>Pichia</taxon>
    </lineage>
</organism>
<keyword evidence="5" id="KW-1185">Reference proteome</keyword>
<evidence type="ECO:0000256" key="2">
    <source>
        <dbReference type="ARBA" id="ARBA00022448"/>
    </source>
</evidence>
<dbReference type="Pfam" id="PF03081">
    <property type="entry name" value="Exo70_C"/>
    <property type="match status" value="1"/>
</dbReference>
<feature type="domain" description="Exocyst complex subunit Exo70 C-terminal" evidence="3">
    <location>
        <begin position="225"/>
        <end position="578"/>
    </location>
</feature>
<comment type="caution">
    <text evidence="4">The sequence shown here is derived from an EMBL/GenBank/DDBJ whole genome shotgun (WGS) entry which is preliminary data.</text>
</comment>
<accession>A0A4T0WUL9</accession>
<evidence type="ECO:0000313" key="4">
    <source>
        <dbReference type="EMBL" id="TID13153.1"/>
    </source>
</evidence>
<dbReference type="EMBL" id="SELW01000681">
    <property type="protein sequence ID" value="TID13153.1"/>
    <property type="molecule type" value="Genomic_DNA"/>
</dbReference>
<gene>
    <name evidence="4" type="ORF">CANINC_005009</name>
</gene>
<dbReference type="Gene3D" id="1.20.1310.30">
    <property type="match status" value="1"/>
</dbReference>
<dbReference type="GO" id="GO:0006887">
    <property type="term" value="P:exocytosis"/>
    <property type="evidence" value="ECO:0007669"/>
    <property type="project" value="InterPro"/>
</dbReference>
<dbReference type="GO" id="GO:0005546">
    <property type="term" value="F:phosphatidylinositol-4,5-bisphosphate binding"/>
    <property type="evidence" value="ECO:0007669"/>
    <property type="project" value="InterPro"/>
</dbReference>
<dbReference type="Gene3D" id="1.20.1280.170">
    <property type="entry name" value="Exocyst complex component Exo70"/>
    <property type="match status" value="1"/>
</dbReference>
<evidence type="ECO:0000256" key="1">
    <source>
        <dbReference type="ARBA" id="ARBA00006756"/>
    </source>
</evidence>
<dbReference type="STRING" id="52247.A0A4T0WUL9"/>
<dbReference type="InterPro" id="IPR046364">
    <property type="entry name" value="Exo70_C"/>
</dbReference>
<dbReference type="Gene3D" id="1.20.58.1150">
    <property type="match status" value="1"/>
</dbReference>
<sequence>MGADYVDFNADVDDMEIAILEENLRTMNDVCQNLSSHLTTLGRTNRSIVAGVSPLMKDINHLRAREHNLKLIEGKVGVVKDYASRVRKCLEALDVKKLNNINGIKQYIDALEKLDSINDELNSEGLGEFEGLRESIGEGILDGELALKATLLDKAKLAKLDVSTINEMRTIYVYLSDVRQMALEDLITRERQTVSKREVVSMKPIKPTFAKDQTYIYTGEYGQDIIIYGKKVEAVIAKEEEIVNELFKGLEASMISRIMSKIVRHINDVFVFEIRAYVEFIETRKKMYATMYYDLSSVCASMHNWLEQHGYSLGPLKDITERIVRESKNVFSDFFNYVKEEYKSTPNNGKSDSMNGTFMNVITRLSKLTTFSEQQLQCIGTMTINSWLPNELPTGFIQEKGTSSDPHFLLATFYTDVIEFSFFSLMSIYHNKSEEDVGVSLLFNMDGLQALLDANGSPLRAIIGSRGRERLKRLEKKAMDKAVSGWSTLTARLMQAATKQNNVLSMPPKELTKFKDDFATTFDTLCLQFQRREIPKYFKTKMVSDISATLIPSYRVFALAAGPKYTKLTVEELSARLATLNR</sequence>
<dbReference type="AlphaFoldDB" id="A0A4T0WUL9"/>
<dbReference type="OrthoDB" id="1922221at2759"/>
<protein>
    <recommendedName>
        <fullName evidence="3">Exocyst complex subunit Exo70 C-terminal domain-containing protein</fullName>
    </recommendedName>
</protein>